<protein>
    <submittedName>
        <fullName evidence="2">Uncharacterized protein</fullName>
    </submittedName>
</protein>
<sequence>MASANRQQNKLHATFKAMFKTDADNFQKLLECLEPLRQNHVQVDSFMLSDLLSFFLTPTRMVKHVQVLTTIPYKDVRDSVLSKAYSLGICPQSHEMNLLHIYEVCEWMKTRTGTEAIVEVQRTEKLKRRAISQGRTVAESAMIRAFNAQLAEYSSELKKALQDDSVGLQDKYWPVSVFNVDTNISQEEAVLAYCRNDGVKGGLFKYVEGLIERKMKNFAIREASKLRVVLKEMQCFGVPVDEDVEVEFSPTKDANCRVGGKRKSVLGHSGETSYEMKKRPKQNK</sequence>
<organism evidence="2 3">
    <name type="scientific">Brassica oleracea var. oleracea</name>
    <dbReference type="NCBI Taxonomy" id="109376"/>
    <lineage>
        <taxon>Eukaryota</taxon>
        <taxon>Viridiplantae</taxon>
        <taxon>Streptophyta</taxon>
        <taxon>Embryophyta</taxon>
        <taxon>Tracheophyta</taxon>
        <taxon>Spermatophyta</taxon>
        <taxon>Magnoliopsida</taxon>
        <taxon>eudicotyledons</taxon>
        <taxon>Gunneridae</taxon>
        <taxon>Pentapetalae</taxon>
        <taxon>rosids</taxon>
        <taxon>malvids</taxon>
        <taxon>Brassicales</taxon>
        <taxon>Brassicaceae</taxon>
        <taxon>Brassiceae</taxon>
        <taxon>Brassica</taxon>
    </lineage>
</organism>
<dbReference type="AlphaFoldDB" id="A0A0D3CFR7"/>
<dbReference type="OMA" id="KEMECFE"/>
<name>A0A0D3CFR7_BRAOL</name>
<keyword evidence="3" id="KW-1185">Reference proteome</keyword>
<dbReference type="eggNOG" id="ENOG502R6K5">
    <property type="taxonomic scope" value="Eukaryota"/>
</dbReference>
<dbReference type="Proteomes" id="UP000032141">
    <property type="component" value="Chromosome C5"/>
</dbReference>
<evidence type="ECO:0000313" key="3">
    <source>
        <dbReference type="Proteomes" id="UP000032141"/>
    </source>
</evidence>
<evidence type="ECO:0000256" key="1">
    <source>
        <dbReference type="SAM" id="MobiDB-lite"/>
    </source>
</evidence>
<dbReference type="Gramene" id="Bo5g072980.1">
    <property type="protein sequence ID" value="Bo5g072980.1"/>
    <property type="gene ID" value="Bo5g072980"/>
</dbReference>
<proteinExistence type="predicted"/>
<evidence type="ECO:0000313" key="2">
    <source>
        <dbReference type="EnsemblPlants" id="Bo5g072980.1"/>
    </source>
</evidence>
<dbReference type="HOGENOM" id="CLU_981235_0_0_1"/>
<accession>A0A0D3CFR7</accession>
<reference evidence="2 3" key="1">
    <citation type="journal article" date="2014" name="Genome Biol.">
        <title>Transcriptome and methylome profiling reveals relics of genome dominance in the mesopolyploid Brassica oleracea.</title>
        <authorList>
            <person name="Parkin I.A."/>
            <person name="Koh C."/>
            <person name="Tang H."/>
            <person name="Robinson S.J."/>
            <person name="Kagale S."/>
            <person name="Clarke W.E."/>
            <person name="Town C.D."/>
            <person name="Nixon J."/>
            <person name="Krishnakumar V."/>
            <person name="Bidwell S.L."/>
            <person name="Denoeud F."/>
            <person name="Belcram H."/>
            <person name="Links M.G."/>
            <person name="Just J."/>
            <person name="Clarke C."/>
            <person name="Bender T."/>
            <person name="Huebert T."/>
            <person name="Mason A.S."/>
            <person name="Pires J.C."/>
            <person name="Barker G."/>
            <person name="Moore J."/>
            <person name="Walley P.G."/>
            <person name="Manoli S."/>
            <person name="Batley J."/>
            <person name="Edwards D."/>
            <person name="Nelson M.N."/>
            <person name="Wang X."/>
            <person name="Paterson A.H."/>
            <person name="King G."/>
            <person name="Bancroft I."/>
            <person name="Chalhoub B."/>
            <person name="Sharpe A.G."/>
        </authorList>
    </citation>
    <scope>NUCLEOTIDE SEQUENCE</scope>
    <source>
        <strain evidence="2 3">cv. TO1000</strain>
    </source>
</reference>
<reference evidence="2" key="2">
    <citation type="submission" date="2015-03" db="UniProtKB">
        <authorList>
            <consortium name="EnsemblPlants"/>
        </authorList>
    </citation>
    <scope>IDENTIFICATION</scope>
</reference>
<dbReference type="EnsemblPlants" id="Bo5g072980.1">
    <property type="protein sequence ID" value="Bo5g072980.1"/>
    <property type="gene ID" value="Bo5g072980"/>
</dbReference>
<feature type="region of interest" description="Disordered" evidence="1">
    <location>
        <begin position="259"/>
        <end position="284"/>
    </location>
</feature>